<gene>
    <name evidence="1" type="ORF">DCK97_08860</name>
</gene>
<proteinExistence type="predicted"/>
<name>A0A3B9II90_9PROT</name>
<dbReference type="EMBL" id="DMAI01000136">
    <property type="protein sequence ID" value="HAE47515.1"/>
    <property type="molecule type" value="Genomic_DNA"/>
</dbReference>
<evidence type="ECO:0000313" key="1">
    <source>
        <dbReference type="EMBL" id="HAE47515.1"/>
    </source>
</evidence>
<organism evidence="1 2">
    <name type="scientific">Tistrella mobilis</name>
    <dbReference type="NCBI Taxonomy" id="171437"/>
    <lineage>
        <taxon>Bacteria</taxon>
        <taxon>Pseudomonadati</taxon>
        <taxon>Pseudomonadota</taxon>
        <taxon>Alphaproteobacteria</taxon>
        <taxon>Geminicoccales</taxon>
        <taxon>Geminicoccaceae</taxon>
        <taxon>Tistrella</taxon>
    </lineage>
</organism>
<comment type="caution">
    <text evidence="1">The sequence shown here is derived from an EMBL/GenBank/DDBJ whole genome shotgun (WGS) entry which is preliminary data.</text>
</comment>
<reference evidence="1 2" key="1">
    <citation type="journal article" date="2018" name="Nat. Biotechnol.">
        <title>A standardized bacterial taxonomy based on genome phylogeny substantially revises the tree of life.</title>
        <authorList>
            <person name="Parks D.H."/>
            <person name="Chuvochina M."/>
            <person name="Waite D.W."/>
            <person name="Rinke C."/>
            <person name="Skarshewski A."/>
            <person name="Chaumeil P.A."/>
            <person name="Hugenholtz P."/>
        </authorList>
    </citation>
    <scope>NUCLEOTIDE SEQUENCE [LARGE SCALE GENOMIC DNA]</scope>
    <source>
        <strain evidence="1">UBA8739</strain>
    </source>
</reference>
<dbReference type="Proteomes" id="UP000257706">
    <property type="component" value="Unassembled WGS sequence"/>
</dbReference>
<sequence>AATGRDAPTSARALEALWIVNPLDGPGESGRRRRRAGLFSTHPSIDDRIARIRAMG</sequence>
<protein>
    <submittedName>
        <fullName evidence="1">HtpX-2 peptidase</fullName>
    </submittedName>
</protein>
<dbReference type="AlphaFoldDB" id="A0A3B9II90"/>
<accession>A0A3B9II90</accession>
<evidence type="ECO:0000313" key="2">
    <source>
        <dbReference type="Proteomes" id="UP000257706"/>
    </source>
</evidence>
<feature type="non-terminal residue" evidence="1">
    <location>
        <position position="1"/>
    </location>
</feature>